<accession>A0A1Y5MNS8</accession>
<dbReference type="RefSeq" id="WP_035145040.1">
    <property type="nucleotide sequence ID" value="NZ_CABMLB010000002.1"/>
</dbReference>
<protein>
    <submittedName>
        <fullName evidence="1">Uncharacterized protein</fullName>
    </submittedName>
</protein>
<proteinExistence type="predicted"/>
<reference evidence="1 2" key="1">
    <citation type="journal article" date="2018" name="Emerg. Microbes Infect.">
        <title>Genomic analysis of oral Campylobacter concisus strains identified a potential bacterial molecular marker associated with active Crohn's disease.</title>
        <authorList>
            <person name="Liu F."/>
            <person name="Ma R."/>
            <person name="Tay C.Y.A."/>
            <person name="Octavia S."/>
            <person name="Lan R."/>
            <person name="Chung H.K.L."/>
            <person name="Riordan S.M."/>
            <person name="Grimm M.C."/>
            <person name="Leong R.W."/>
            <person name="Tanaka M.M."/>
            <person name="Connor S."/>
            <person name="Zhang L."/>
        </authorList>
    </citation>
    <scope>NUCLEOTIDE SEQUENCE [LARGE SCALE GENOMIC DNA]</scope>
    <source>
        <strain evidence="1 2">P1CDO3</strain>
    </source>
</reference>
<dbReference type="AlphaFoldDB" id="A0A1Y5MNS8"/>
<dbReference type="EMBL" id="CP049266">
    <property type="protein sequence ID" value="QPH92201.1"/>
    <property type="molecule type" value="Genomic_DNA"/>
</dbReference>
<gene>
    <name evidence="1" type="ORF">CVT01_06695</name>
</gene>
<sequence length="84" mass="9527">MLDSNEFLNTVLQSLERQFPSVQALDRKQTAKAIGIGLSTLDLRIKDGRNLPRYIKIGDAKNSRIVFPLLSIAEFLTNQRQKVL</sequence>
<organism evidence="1 2">
    <name type="scientific">Campylobacter concisus</name>
    <dbReference type="NCBI Taxonomy" id="199"/>
    <lineage>
        <taxon>Bacteria</taxon>
        <taxon>Pseudomonadati</taxon>
        <taxon>Campylobacterota</taxon>
        <taxon>Epsilonproteobacteria</taxon>
        <taxon>Campylobacterales</taxon>
        <taxon>Campylobacteraceae</taxon>
        <taxon>Campylobacter</taxon>
    </lineage>
</organism>
<name>A0A1Y5MNS8_9BACT</name>
<dbReference type="Proteomes" id="UP000594404">
    <property type="component" value="Chromosome"/>
</dbReference>
<evidence type="ECO:0000313" key="1">
    <source>
        <dbReference type="EMBL" id="QPH92201.1"/>
    </source>
</evidence>
<evidence type="ECO:0000313" key="2">
    <source>
        <dbReference type="Proteomes" id="UP000594404"/>
    </source>
</evidence>